<dbReference type="EMBL" id="JAVDWO010000006">
    <property type="protein sequence ID" value="MDR7193099.1"/>
    <property type="molecule type" value="Genomic_DNA"/>
</dbReference>
<evidence type="ECO:0000256" key="3">
    <source>
        <dbReference type="ARBA" id="ARBA00025265"/>
    </source>
</evidence>
<organism evidence="5 6">
    <name type="scientific">Luteimonas terrae</name>
    <dbReference type="NCBI Taxonomy" id="1530191"/>
    <lineage>
        <taxon>Bacteria</taxon>
        <taxon>Pseudomonadati</taxon>
        <taxon>Pseudomonadota</taxon>
        <taxon>Gammaproteobacteria</taxon>
        <taxon>Lysobacterales</taxon>
        <taxon>Lysobacteraceae</taxon>
        <taxon>Luteimonas</taxon>
    </lineage>
</organism>
<comment type="function">
    <text evidence="3 4">Prevents the cell division inhibition by proteins MinC and MinD at internal division sites while permitting inhibition at polar sites. This ensures cell division at the proper site by restricting the formation of a division septum at the midpoint of the long axis of the cell.</text>
</comment>
<evidence type="ECO:0000256" key="2">
    <source>
        <dbReference type="ARBA" id="ARBA00020112"/>
    </source>
</evidence>
<gene>
    <name evidence="4" type="primary">minE</name>
    <name evidence="5" type="ORF">J2W68_001827</name>
</gene>
<dbReference type="HAMAP" id="MF_00262">
    <property type="entry name" value="MinE"/>
    <property type="match status" value="1"/>
</dbReference>
<comment type="caution">
    <text evidence="5">The sequence shown here is derived from an EMBL/GenBank/DDBJ whole genome shotgun (WGS) entry which is preliminary data.</text>
</comment>
<dbReference type="NCBIfam" id="NF001422">
    <property type="entry name" value="PRK00296.1"/>
    <property type="match status" value="1"/>
</dbReference>
<name>A0ABU1XWG2_9GAMM</name>
<keyword evidence="4 5" id="KW-0132">Cell division</keyword>
<protein>
    <recommendedName>
        <fullName evidence="2 4">Cell division topological specificity factor</fullName>
    </recommendedName>
</protein>
<evidence type="ECO:0000256" key="4">
    <source>
        <dbReference type="HAMAP-Rule" id="MF_00262"/>
    </source>
</evidence>
<reference evidence="5 6" key="1">
    <citation type="submission" date="2023-07" db="EMBL/GenBank/DDBJ databases">
        <title>Sorghum-associated microbial communities from plants grown in Nebraska, USA.</title>
        <authorList>
            <person name="Schachtman D."/>
        </authorList>
    </citation>
    <scope>NUCLEOTIDE SEQUENCE [LARGE SCALE GENOMIC DNA]</scope>
    <source>
        <strain evidence="5 6">4099</strain>
    </source>
</reference>
<dbReference type="SUPFAM" id="SSF55229">
    <property type="entry name" value="Cell division protein MinE topological specificity domain"/>
    <property type="match status" value="1"/>
</dbReference>
<accession>A0ABU1XWG2</accession>
<evidence type="ECO:0000313" key="5">
    <source>
        <dbReference type="EMBL" id="MDR7193099.1"/>
    </source>
</evidence>
<keyword evidence="4" id="KW-0131">Cell cycle</keyword>
<dbReference type="Gene3D" id="3.30.1070.10">
    <property type="entry name" value="Cell division topological specificity factor MinE"/>
    <property type="match status" value="1"/>
</dbReference>
<dbReference type="Proteomes" id="UP001256588">
    <property type="component" value="Unassembled WGS sequence"/>
</dbReference>
<keyword evidence="6" id="KW-1185">Reference proteome</keyword>
<evidence type="ECO:0000313" key="6">
    <source>
        <dbReference type="Proteomes" id="UP001256588"/>
    </source>
</evidence>
<sequence length="87" mass="9846">MGMFDFLKPKKNTASIAKDRLRIIVAQERNNRGAPDYLPLLQRELLEVIRKYVSIDVDAVKVDLVKDGDHDVLDISVALPEERQATA</sequence>
<dbReference type="InterPro" id="IPR036707">
    <property type="entry name" value="MinE_sf"/>
</dbReference>
<dbReference type="Pfam" id="PF03776">
    <property type="entry name" value="MinE"/>
    <property type="match status" value="1"/>
</dbReference>
<dbReference type="InterPro" id="IPR005527">
    <property type="entry name" value="MinE"/>
</dbReference>
<comment type="similarity">
    <text evidence="1 4">Belongs to the MinE family.</text>
</comment>
<proteinExistence type="inferred from homology"/>
<dbReference type="GO" id="GO:0051301">
    <property type="term" value="P:cell division"/>
    <property type="evidence" value="ECO:0007669"/>
    <property type="project" value="UniProtKB-KW"/>
</dbReference>
<dbReference type="NCBIfam" id="TIGR01215">
    <property type="entry name" value="minE"/>
    <property type="match status" value="1"/>
</dbReference>
<evidence type="ECO:0000256" key="1">
    <source>
        <dbReference type="ARBA" id="ARBA00008168"/>
    </source>
</evidence>
<dbReference type="RefSeq" id="WP_310234822.1">
    <property type="nucleotide sequence ID" value="NZ_JAVDWO010000006.1"/>
</dbReference>